<dbReference type="RefSeq" id="XP_040728057.1">
    <property type="nucleotide sequence ID" value="XM_040866338.1"/>
</dbReference>
<dbReference type="CDD" id="cd09989">
    <property type="entry name" value="Arginase"/>
    <property type="match status" value="1"/>
</dbReference>
<dbReference type="NCBIfam" id="TIGR01229">
    <property type="entry name" value="rocF_arginase"/>
    <property type="match status" value="1"/>
</dbReference>
<evidence type="ECO:0000256" key="1">
    <source>
        <dbReference type="ARBA" id="ARBA00005098"/>
    </source>
</evidence>
<dbReference type="Gene3D" id="3.40.800.10">
    <property type="entry name" value="Ureohydrolase domain"/>
    <property type="match status" value="1"/>
</dbReference>
<dbReference type="InterPro" id="IPR014033">
    <property type="entry name" value="Arginase"/>
</dbReference>
<dbReference type="OrthoDB" id="9992747at2759"/>
<keyword evidence="5 10" id="KW-0479">Metal-binding</keyword>
<comment type="cofactor">
    <cofactor evidence="10">
        <name>Mn(2+)</name>
        <dbReference type="ChEBI" id="CHEBI:29035"/>
    </cofactor>
    <text evidence="10">Binds 2 manganese ions per subunit.</text>
</comment>
<dbReference type="InterPro" id="IPR023696">
    <property type="entry name" value="Ureohydrolase_dom_sf"/>
</dbReference>
<accession>A0A1Y2FU90</accession>
<dbReference type="GeneID" id="63782937"/>
<evidence type="ECO:0000256" key="4">
    <source>
        <dbReference type="ARBA" id="ARBA00022503"/>
    </source>
</evidence>
<dbReference type="STRING" id="56484.A0A1Y2FU90"/>
<proteinExistence type="inferred from homology"/>
<evidence type="ECO:0000313" key="12">
    <source>
        <dbReference type="Proteomes" id="UP000193685"/>
    </source>
</evidence>
<evidence type="ECO:0000256" key="8">
    <source>
        <dbReference type="ARBA" id="ARBA00047391"/>
    </source>
</evidence>
<dbReference type="GO" id="GO:0030145">
    <property type="term" value="F:manganese ion binding"/>
    <property type="evidence" value="ECO:0007669"/>
    <property type="project" value="TreeGrafter"/>
</dbReference>
<organism evidence="11 12">
    <name type="scientific">Protomyces lactucae-debilis</name>
    <dbReference type="NCBI Taxonomy" id="2754530"/>
    <lineage>
        <taxon>Eukaryota</taxon>
        <taxon>Fungi</taxon>
        <taxon>Dikarya</taxon>
        <taxon>Ascomycota</taxon>
        <taxon>Taphrinomycotina</taxon>
        <taxon>Taphrinomycetes</taxon>
        <taxon>Taphrinales</taxon>
        <taxon>Protomycetaceae</taxon>
        <taxon>Protomyces</taxon>
    </lineage>
</organism>
<dbReference type="SUPFAM" id="SSF52768">
    <property type="entry name" value="Arginase/deacetylase"/>
    <property type="match status" value="1"/>
</dbReference>
<dbReference type="GO" id="GO:0004053">
    <property type="term" value="F:arginase activity"/>
    <property type="evidence" value="ECO:0007669"/>
    <property type="project" value="UniProtKB-EC"/>
</dbReference>
<evidence type="ECO:0000256" key="3">
    <source>
        <dbReference type="ARBA" id="ARBA00018123"/>
    </source>
</evidence>
<evidence type="ECO:0000256" key="10">
    <source>
        <dbReference type="RuleBase" id="RU361159"/>
    </source>
</evidence>
<dbReference type="Proteomes" id="UP000193685">
    <property type="component" value="Unassembled WGS sequence"/>
</dbReference>
<keyword evidence="4 10" id="KW-0056">Arginine metabolism</keyword>
<keyword evidence="12" id="KW-1185">Reference proteome</keyword>
<dbReference type="PANTHER" id="PTHR43782:SF3">
    <property type="entry name" value="ARGINASE"/>
    <property type="match status" value="1"/>
</dbReference>
<dbReference type="OMA" id="YKEFRYA"/>
<dbReference type="GO" id="GO:0005634">
    <property type="term" value="C:nucleus"/>
    <property type="evidence" value="ECO:0007669"/>
    <property type="project" value="TreeGrafter"/>
</dbReference>
<name>A0A1Y2FU90_PROLT</name>
<comment type="similarity">
    <text evidence="9 10">Belongs to the arginase family.</text>
</comment>
<dbReference type="FunFam" id="3.40.800.10:FF:000012">
    <property type="entry name" value="Arginase"/>
    <property type="match status" value="1"/>
</dbReference>
<dbReference type="Pfam" id="PF00491">
    <property type="entry name" value="Arginase"/>
    <property type="match status" value="1"/>
</dbReference>
<dbReference type="InterPro" id="IPR006035">
    <property type="entry name" value="Ureohydrolase"/>
</dbReference>
<evidence type="ECO:0000256" key="6">
    <source>
        <dbReference type="ARBA" id="ARBA00022801"/>
    </source>
</evidence>
<protein>
    <recommendedName>
        <fullName evidence="3 10">Arginase</fullName>
        <ecNumber evidence="2 10">3.5.3.1</ecNumber>
    </recommendedName>
</protein>
<dbReference type="EC" id="3.5.3.1" evidence="2 10"/>
<evidence type="ECO:0000256" key="9">
    <source>
        <dbReference type="PROSITE-ProRule" id="PRU00742"/>
    </source>
</evidence>
<gene>
    <name evidence="11" type="ORF">BCR37DRAFT_195</name>
</gene>
<keyword evidence="7 10" id="KW-0464">Manganese</keyword>
<comment type="pathway">
    <text evidence="1">Nitrogen metabolism; urea cycle; L-ornithine and urea from L-arginine: step 1/1.</text>
</comment>
<evidence type="ECO:0000313" key="11">
    <source>
        <dbReference type="EMBL" id="ORY87562.1"/>
    </source>
</evidence>
<evidence type="ECO:0000256" key="2">
    <source>
        <dbReference type="ARBA" id="ARBA00012168"/>
    </source>
</evidence>
<dbReference type="PANTHER" id="PTHR43782">
    <property type="entry name" value="ARGINASE"/>
    <property type="match status" value="1"/>
</dbReference>
<evidence type="ECO:0000256" key="7">
    <source>
        <dbReference type="ARBA" id="ARBA00023211"/>
    </source>
</evidence>
<dbReference type="GO" id="GO:0005829">
    <property type="term" value="C:cytosol"/>
    <property type="evidence" value="ECO:0007669"/>
    <property type="project" value="TreeGrafter"/>
</dbReference>
<comment type="caution">
    <text evidence="11">The sequence shown here is derived from an EMBL/GenBank/DDBJ whole genome shotgun (WGS) entry which is preliminary data.</text>
</comment>
<evidence type="ECO:0000256" key="5">
    <source>
        <dbReference type="ARBA" id="ARBA00022723"/>
    </source>
</evidence>
<comment type="catalytic activity">
    <reaction evidence="8 10">
        <text>L-arginine + H2O = urea + L-ornithine</text>
        <dbReference type="Rhea" id="RHEA:20569"/>
        <dbReference type="ChEBI" id="CHEBI:15377"/>
        <dbReference type="ChEBI" id="CHEBI:16199"/>
        <dbReference type="ChEBI" id="CHEBI:32682"/>
        <dbReference type="ChEBI" id="CHEBI:46911"/>
        <dbReference type="EC" id="3.5.3.1"/>
    </reaction>
</comment>
<reference evidence="11 12" key="1">
    <citation type="submission" date="2016-07" db="EMBL/GenBank/DDBJ databases">
        <title>Pervasive Adenine N6-methylation of Active Genes in Fungi.</title>
        <authorList>
            <consortium name="DOE Joint Genome Institute"/>
            <person name="Mondo S.J."/>
            <person name="Dannebaum R.O."/>
            <person name="Kuo R.C."/>
            <person name="Labutti K."/>
            <person name="Haridas S."/>
            <person name="Kuo A."/>
            <person name="Salamov A."/>
            <person name="Ahrendt S.R."/>
            <person name="Lipzen A."/>
            <person name="Sullivan W."/>
            <person name="Andreopoulos W.B."/>
            <person name="Clum A."/>
            <person name="Lindquist E."/>
            <person name="Daum C."/>
            <person name="Ramamoorthy G.K."/>
            <person name="Gryganskyi A."/>
            <person name="Culley D."/>
            <person name="Magnuson J.K."/>
            <person name="James T.Y."/>
            <person name="O'Malley M.A."/>
            <person name="Stajich J.E."/>
            <person name="Spatafora J.W."/>
            <person name="Visel A."/>
            <person name="Grigoriev I.V."/>
        </authorList>
    </citation>
    <scope>NUCLEOTIDE SEQUENCE [LARGE SCALE GENOMIC DNA]</scope>
    <source>
        <strain evidence="11 12">12-1054</strain>
    </source>
</reference>
<dbReference type="PRINTS" id="PR00116">
    <property type="entry name" value="ARGINASE"/>
</dbReference>
<dbReference type="PROSITE" id="PS51409">
    <property type="entry name" value="ARGINASE_2"/>
    <property type="match status" value="1"/>
</dbReference>
<dbReference type="GO" id="GO:0006525">
    <property type="term" value="P:arginine metabolic process"/>
    <property type="evidence" value="ECO:0007669"/>
    <property type="project" value="UniProtKB-KW"/>
</dbReference>
<dbReference type="AlphaFoldDB" id="A0A1Y2FU90"/>
<sequence>MSYTPSKFLKSHHVNVVPVAFSGGQAKGGVDDGPAMLLNHGLMDQIKQSGWDAQLLQDLDVLALKPAEDPPIGIMKNTRFVSSVTKKLSEVCGRSAATGGLTLTVGGDHSLAIGTIVGLMKQYPEACVLWIDAHADINTPTSTESGNIHGCPVSFVTGQAGPQSSLPETLQWIPACLDTSRLAYIGLRDIDPEERRIIRARNIAAYSMHHIDKYGIGTVVQMALDRVNPNLTRPIHLSYDVDAIDPVFVSATGTPVRGGLTFREGTYICEAIAETGCLVSMDLVEVNPNLRSEGTAGDQEVQATLDISTSLVRCALGETLL</sequence>
<keyword evidence="6 10" id="KW-0378">Hydrolase</keyword>
<dbReference type="EMBL" id="MCFI01000001">
    <property type="protein sequence ID" value="ORY87562.1"/>
    <property type="molecule type" value="Genomic_DNA"/>
</dbReference>